<dbReference type="AlphaFoldDB" id="A0AAV4R022"/>
<sequence>MANRRSPNSLFELCIKETSNHLAVGRWNREDTNPFSQISCNLVNALFKFLIKKNLENPNPLELLLKSGQLQDFVLDGINFTEEQWRSVMKILLEEGDCCRNIKRIMLPKSFKNDENASLERLIEKCPLLEILEILSERICGYISKLAKSKKFAIFECRSGSSYYKHIAEMLQTLPNLVSLGLTDSSWAAHHINTTRRFQTVPRFGLKECFWGFNRNANRFDRIKQVAYARQYSEFVKSSVALFPLVEKLIIIVHHINCLEHLKKLRHLRVLNINFNLYRGSPTRTTFISLLREIGPRLRRLTIVDQSPMPVDVVMKDCPNMLKRLIVAGVDKESLEYLLRNCVNLKELLLYDAHCLDDTLLPKILKMKSLSKIDTLGVKDCRLSGEGLKELVQNCVNLESVAFENLNATLTTVLTELRRDIKSTHTDLASRLLAD</sequence>
<evidence type="ECO:0000313" key="1">
    <source>
        <dbReference type="EMBL" id="GIY13700.1"/>
    </source>
</evidence>
<name>A0AAV4R022_CAEEX</name>
<dbReference type="EMBL" id="BPLR01006986">
    <property type="protein sequence ID" value="GIY13700.1"/>
    <property type="molecule type" value="Genomic_DNA"/>
</dbReference>
<keyword evidence="2" id="KW-1185">Reference proteome</keyword>
<accession>A0AAV4R022</accession>
<comment type="caution">
    <text evidence="1">The sequence shown here is derived from an EMBL/GenBank/DDBJ whole genome shotgun (WGS) entry which is preliminary data.</text>
</comment>
<proteinExistence type="predicted"/>
<dbReference type="SUPFAM" id="SSF52047">
    <property type="entry name" value="RNI-like"/>
    <property type="match status" value="1"/>
</dbReference>
<dbReference type="InterPro" id="IPR032675">
    <property type="entry name" value="LRR_dom_sf"/>
</dbReference>
<protein>
    <submittedName>
        <fullName evidence="1">Uncharacterized protein</fullName>
    </submittedName>
</protein>
<dbReference type="Proteomes" id="UP001054945">
    <property type="component" value="Unassembled WGS sequence"/>
</dbReference>
<dbReference type="Gene3D" id="3.80.10.10">
    <property type="entry name" value="Ribonuclease Inhibitor"/>
    <property type="match status" value="1"/>
</dbReference>
<organism evidence="1 2">
    <name type="scientific">Caerostris extrusa</name>
    <name type="common">Bark spider</name>
    <name type="synonym">Caerostris bankana</name>
    <dbReference type="NCBI Taxonomy" id="172846"/>
    <lineage>
        <taxon>Eukaryota</taxon>
        <taxon>Metazoa</taxon>
        <taxon>Ecdysozoa</taxon>
        <taxon>Arthropoda</taxon>
        <taxon>Chelicerata</taxon>
        <taxon>Arachnida</taxon>
        <taxon>Araneae</taxon>
        <taxon>Araneomorphae</taxon>
        <taxon>Entelegynae</taxon>
        <taxon>Araneoidea</taxon>
        <taxon>Araneidae</taxon>
        <taxon>Caerostris</taxon>
    </lineage>
</organism>
<reference evidence="1 2" key="1">
    <citation type="submission" date="2021-06" db="EMBL/GenBank/DDBJ databases">
        <title>Caerostris extrusa draft genome.</title>
        <authorList>
            <person name="Kono N."/>
            <person name="Arakawa K."/>
        </authorList>
    </citation>
    <scope>NUCLEOTIDE SEQUENCE [LARGE SCALE GENOMIC DNA]</scope>
</reference>
<evidence type="ECO:0000313" key="2">
    <source>
        <dbReference type="Proteomes" id="UP001054945"/>
    </source>
</evidence>
<gene>
    <name evidence="1" type="primary">AVEN_104895_1</name>
    <name evidence="1" type="ORF">CEXT_217171</name>
</gene>